<protein>
    <submittedName>
        <fullName evidence="1">Uncharacterized protein</fullName>
    </submittedName>
</protein>
<dbReference type="EMBL" id="GBRH01186985">
    <property type="protein sequence ID" value="JAE10911.1"/>
    <property type="molecule type" value="Transcribed_RNA"/>
</dbReference>
<evidence type="ECO:0000313" key="1">
    <source>
        <dbReference type="EMBL" id="JAE10911.1"/>
    </source>
</evidence>
<organism evidence="1">
    <name type="scientific">Arundo donax</name>
    <name type="common">Giant reed</name>
    <name type="synonym">Donax arundinaceus</name>
    <dbReference type="NCBI Taxonomy" id="35708"/>
    <lineage>
        <taxon>Eukaryota</taxon>
        <taxon>Viridiplantae</taxon>
        <taxon>Streptophyta</taxon>
        <taxon>Embryophyta</taxon>
        <taxon>Tracheophyta</taxon>
        <taxon>Spermatophyta</taxon>
        <taxon>Magnoliopsida</taxon>
        <taxon>Liliopsida</taxon>
        <taxon>Poales</taxon>
        <taxon>Poaceae</taxon>
        <taxon>PACMAD clade</taxon>
        <taxon>Arundinoideae</taxon>
        <taxon>Arundineae</taxon>
        <taxon>Arundo</taxon>
    </lineage>
</organism>
<proteinExistence type="predicted"/>
<dbReference type="AlphaFoldDB" id="A0A0A9FL94"/>
<accession>A0A0A9FL94</accession>
<reference evidence="1" key="1">
    <citation type="submission" date="2014-09" db="EMBL/GenBank/DDBJ databases">
        <authorList>
            <person name="Magalhaes I.L.F."/>
            <person name="Oliveira U."/>
            <person name="Santos F.R."/>
            <person name="Vidigal T.H.D.A."/>
            <person name="Brescovit A.D."/>
            <person name="Santos A.J."/>
        </authorList>
    </citation>
    <scope>NUCLEOTIDE SEQUENCE</scope>
    <source>
        <tissue evidence="1">Shoot tissue taken approximately 20 cm above the soil surface</tissue>
    </source>
</reference>
<name>A0A0A9FL94_ARUDO</name>
<reference evidence="1" key="2">
    <citation type="journal article" date="2015" name="Data Brief">
        <title>Shoot transcriptome of the giant reed, Arundo donax.</title>
        <authorList>
            <person name="Barrero R.A."/>
            <person name="Guerrero F.D."/>
            <person name="Moolhuijzen P."/>
            <person name="Goolsby J.A."/>
            <person name="Tidwell J."/>
            <person name="Bellgard S.E."/>
            <person name="Bellgard M.I."/>
        </authorList>
    </citation>
    <scope>NUCLEOTIDE SEQUENCE</scope>
    <source>
        <tissue evidence="1">Shoot tissue taken approximately 20 cm above the soil surface</tissue>
    </source>
</reference>
<sequence length="68" mass="7772">MAHIFIDFTILLWHRPQISKGILLRYHLLVKANLIVLVPSSTKITSHVLNFNSTKPKTLRLQGLSPQL</sequence>